<protein>
    <submittedName>
        <fullName evidence="1 2">Uncharacterized protein</fullName>
    </submittedName>
</protein>
<dbReference type="Gramene" id="Pp3c16_14431V3.2">
    <property type="protein sequence ID" value="Pp3c16_14431V3.2"/>
    <property type="gene ID" value="Pp3c16_14431"/>
</dbReference>
<evidence type="ECO:0000313" key="3">
    <source>
        <dbReference type="Proteomes" id="UP000006727"/>
    </source>
</evidence>
<dbReference type="Proteomes" id="UP000006727">
    <property type="component" value="Chromosome 16"/>
</dbReference>
<reference evidence="2" key="3">
    <citation type="submission" date="2020-12" db="UniProtKB">
        <authorList>
            <consortium name="EnsemblPlants"/>
        </authorList>
    </citation>
    <scope>IDENTIFICATION</scope>
</reference>
<evidence type="ECO:0000313" key="1">
    <source>
        <dbReference type="EMBL" id="PNR37867.1"/>
    </source>
</evidence>
<dbReference type="PaxDb" id="3218-PP1S15_84V6.1"/>
<name>A0A2K1J8N2_PHYPA</name>
<dbReference type="Gramene" id="Pp3c16_14431V3.1">
    <property type="protein sequence ID" value="Pp3c16_14431V3.1"/>
    <property type="gene ID" value="Pp3c16_14431"/>
</dbReference>
<proteinExistence type="predicted"/>
<gene>
    <name evidence="1" type="ORF">PHYPA_020976</name>
</gene>
<organism evidence="1">
    <name type="scientific">Physcomitrium patens</name>
    <name type="common">Spreading-leaved earth moss</name>
    <name type="synonym">Physcomitrella patens</name>
    <dbReference type="NCBI Taxonomy" id="3218"/>
    <lineage>
        <taxon>Eukaryota</taxon>
        <taxon>Viridiplantae</taxon>
        <taxon>Streptophyta</taxon>
        <taxon>Embryophyta</taxon>
        <taxon>Bryophyta</taxon>
        <taxon>Bryophytina</taxon>
        <taxon>Bryopsida</taxon>
        <taxon>Funariidae</taxon>
        <taxon>Funariales</taxon>
        <taxon>Funariaceae</taxon>
        <taxon>Physcomitrium</taxon>
    </lineage>
</organism>
<reference evidence="1 3" key="1">
    <citation type="journal article" date="2008" name="Science">
        <title>The Physcomitrella genome reveals evolutionary insights into the conquest of land by plants.</title>
        <authorList>
            <person name="Rensing S."/>
            <person name="Lang D."/>
            <person name="Zimmer A."/>
            <person name="Terry A."/>
            <person name="Salamov A."/>
            <person name="Shapiro H."/>
            <person name="Nishiyama T."/>
            <person name="Perroud P.-F."/>
            <person name="Lindquist E."/>
            <person name="Kamisugi Y."/>
            <person name="Tanahashi T."/>
            <person name="Sakakibara K."/>
            <person name="Fujita T."/>
            <person name="Oishi K."/>
            <person name="Shin-I T."/>
            <person name="Kuroki Y."/>
            <person name="Toyoda A."/>
            <person name="Suzuki Y."/>
            <person name="Hashimoto A."/>
            <person name="Yamaguchi K."/>
            <person name="Sugano A."/>
            <person name="Kohara Y."/>
            <person name="Fujiyama A."/>
            <person name="Anterola A."/>
            <person name="Aoki S."/>
            <person name="Ashton N."/>
            <person name="Barbazuk W.B."/>
            <person name="Barker E."/>
            <person name="Bennetzen J."/>
            <person name="Bezanilla M."/>
            <person name="Blankenship R."/>
            <person name="Cho S.H."/>
            <person name="Dutcher S."/>
            <person name="Estelle M."/>
            <person name="Fawcett J.A."/>
            <person name="Gundlach H."/>
            <person name="Hanada K."/>
            <person name="Heyl A."/>
            <person name="Hicks K.A."/>
            <person name="Hugh J."/>
            <person name="Lohr M."/>
            <person name="Mayer K."/>
            <person name="Melkozernov A."/>
            <person name="Murata T."/>
            <person name="Nelson D."/>
            <person name="Pils B."/>
            <person name="Prigge M."/>
            <person name="Reiss B."/>
            <person name="Renner T."/>
            <person name="Rombauts S."/>
            <person name="Rushton P."/>
            <person name="Sanderfoot A."/>
            <person name="Schween G."/>
            <person name="Shiu S.-H."/>
            <person name="Stueber K."/>
            <person name="Theodoulou F.L."/>
            <person name="Tu H."/>
            <person name="Van de Peer Y."/>
            <person name="Verrier P.J."/>
            <person name="Waters E."/>
            <person name="Wood A."/>
            <person name="Yang L."/>
            <person name="Cove D."/>
            <person name="Cuming A."/>
            <person name="Hasebe M."/>
            <person name="Lucas S."/>
            <person name="Mishler D.B."/>
            <person name="Reski R."/>
            <person name="Grigoriev I."/>
            <person name="Quatrano R.S."/>
            <person name="Boore J.L."/>
        </authorList>
    </citation>
    <scope>NUCLEOTIDE SEQUENCE [LARGE SCALE GENOMIC DNA]</scope>
    <source>
        <strain evidence="2 3">cv. Gransden 2004</strain>
    </source>
</reference>
<accession>A0A2K1J8N2</accession>
<dbReference type="InParanoid" id="A0A2K1J8N2"/>
<evidence type="ECO:0000313" key="2">
    <source>
        <dbReference type="EnsemblPlants" id="Pp3c16_14431V3.1"/>
    </source>
</evidence>
<keyword evidence="3" id="KW-1185">Reference proteome</keyword>
<reference evidence="1 3" key="2">
    <citation type="journal article" date="2018" name="Plant J.">
        <title>The Physcomitrella patens chromosome-scale assembly reveals moss genome structure and evolution.</title>
        <authorList>
            <person name="Lang D."/>
            <person name="Ullrich K.K."/>
            <person name="Murat F."/>
            <person name="Fuchs J."/>
            <person name="Jenkins J."/>
            <person name="Haas F.B."/>
            <person name="Piednoel M."/>
            <person name="Gundlach H."/>
            <person name="Van Bel M."/>
            <person name="Meyberg R."/>
            <person name="Vives C."/>
            <person name="Morata J."/>
            <person name="Symeonidi A."/>
            <person name="Hiss M."/>
            <person name="Muchero W."/>
            <person name="Kamisugi Y."/>
            <person name="Saleh O."/>
            <person name="Blanc G."/>
            <person name="Decker E.L."/>
            <person name="van Gessel N."/>
            <person name="Grimwood J."/>
            <person name="Hayes R.D."/>
            <person name="Graham S.W."/>
            <person name="Gunter L.E."/>
            <person name="McDaniel S.F."/>
            <person name="Hoernstein S.N.W."/>
            <person name="Larsson A."/>
            <person name="Li F.W."/>
            <person name="Perroud P.F."/>
            <person name="Phillips J."/>
            <person name="Ranjan P."/>
            <person name="Rokshar D.S."/>
            <person name="Rothfels C.J."/>
            <person name="Schneider L."/>
            <person name="Shu S."/>
            <person name="Stevenson D.W."/>
            <person name="Thummler F."/>
            <person name="Tillich M."/>
            <person name="Villarreal Aguilar J.C."/>
            <person name="Widiez T."/>
            <person name="Wong G.K."/>
            <person name="Wymore A."/>
            <person name="Zhang Y."/>
            <person name="Zimmer A.D."/>
            <person name="Quatrano R.S."/>
            <person name="Mayer K.F.X."/>
            <person name="Goodstein D."/>
            <person name="Casacuberta J.M."/>
            <person name="Vandepoele K."/>
            <person name="Reski R."/>
            <person name="Cuming A.C."/>
            <person name="Tuskan G.A."/>
            <person name="Maumus F."/>
            <person name="Salse J."/>
            <person name="Schmutz J."/>
            <person name="Rensing S.A."/>
        </authorList>
    </citation>
    <scope>NUCLEOTIDE SEQUENCE [LARGE SCALE GENOMIC DNA]</scope>
    <source>
        <strain evidence="2 3">cv. Gransden 2004</strain>
    </source>
</reference>
<dbReference type="AlphaFoldDB" id="A0A2K1J8N2"/>
<dbReference type="EnsemblPlants" id="Pp3c16_14431V3.1">
    <property type="protein sequence ID" value="Pp3c16_14431V3.1"/>
    <property type="gene ID" value="Pp3c16_14431"/>
</dbReference>
<dbReference type="EMBL" id="ABEU02000016">
    <property type="protein sequence ID" value="PNR37867.1"/>
    <property type="molecule type" value="Genomic_DNA"/>
</dbReference>
<sequence length="163" mass="18121">MLLIVVHKIQKARLIILPILGVESRLLITCTTFSKTAGNGGESTLYLLGRKFLPVQTRRLHQSLLSSSCGVSMLATTPLEMRADRPPPQAGCAPAKHWSPERHGSGYLSTGFVQPCPFHLRLTRNIASNVLAWQMILDDWASFVQWELQSNLGTKHLAFMLQS</sequence>
<dbReference type="EnsemblPlants" id="Pp3c16_14431V3.2">
    <property type="protein sequence ID" value="Pp3c16_14431V3.2"/>
    <property type="gene ID" value="Pp3c16_14431"/>
</dbReference>